<dbReference type="NCBIfam" id="TIGR04183">
    <property type="entry name" value="Por_Secre_tail"/>
    <property type="match status" value="1"/>
</dbReference>
<keyword evidence="1" id="KW-0732">Signal</keyword>
<name>A0A1M4ZW59_9FLAO</name>
<organism evidence="3 4">
    <name type="scientific">Chryseobacterium takakiae</name>
    <dbReference type="NCBI Taxonomy" id="1302685"/>
    <lineage>
        <taxon>Bacteria</taxon>
        <taxon>Pseudomonadati</taxon>
        <taxon>Bacteroidota</taxon>
        <taxon>Flavobacteriia</taxon>
        <taxon>Flavobacteriales</taxon>
        <taxon>Weeksellaceae</taxon>
        <taxon>Chryseobacterium group</taxon>
        <taxon>Chryseobacterium</taxon>
    </lineage>
</organism>
<evidence type="ECO:0000313" key="3">
    <source>
        <dbReference type="EMBL" id="SHF22204.1"/>
    </source>
</evidence>
<proteinExistence type="predicted"/>
<dbReference type="AlphaFoldDB" id="A0A1M4ZW59"/>
<keyword evidence="4" id="KW-1185">Reference proteome</keyword>
<protein>
    <submittedName>
        <fullName evidence="3">Por secretion system C-terminal sorting domain-containing protein</fullName>
    </submittedName>
</protein>
<dbReference type="InterPro" id="IPR026444">
    <property type="entry name" value="Secre_tail"/>
</dbReference>
<gene>
    <name evidence="3" type="ORF">SAMN05444408_11146</name>
</gene>
<dbReference type="OrthoDB" id="1467680at2"/>
<dbReference type="Pfam" id="PF18962">
    <property type="entry name" value="Por_Secre_tail"/>
    <property type="match status" value="1"/>
</dbReference>
<evidence type="ECO:0000256" key="1">
    <source>
        <dbReference type="ARBA" id="ARBA00022729"/>
    </source>
</evidence>
<accession>A0A1M4ZW59</accession>
<evidence type="ECO:0000259" key="2">
    <source>
        <dbReference type="Pfam" id="PF18962"/>
    </source>
</evidence>
<dbReference type="Proteomes" id="UP000184236">
    <property type="component" value="Unassembled WGS sequence"/>
</dbReference>
<reference evidence="4" key="1">
    <citation type="submission" date="2016-11" db="EMBL/GenBank/DDBJ databases">
        <authorList>
            <person name="Varghese N."/>
            <person name="Submissions S."/>
        </authorList>
    </citation>
    <scope>NUCLEOTIDE SEQUENCE [LARGE SCALE GENOMIC DNA]</scope>
    <source>
        <strain evidence="4">DSM 26898</strain>
    </source>
</reference>
<dbReference type="EMBL" id="FQVO01000011">
    <property type="protein sequence ID" value="SHF22204.1"/>
    <property type="molecule type" value="Genomic_DNA"/>
</dbReference>
<evidence type="ECO:0000313" key="4">
    <source>
        <dbReference type="Proteomes" id="UP000184236"/>
    </source>
</evidence>
<feature type="domain" description="Secretion system C-terminal sorting" evidence="2">
    <location>
        <begin position="216"/>
        <end position="282"/>
    </location>
</feature>
<sequence length="287" mass="32163">MVQKLLFRKTNLKIFTKLTCVFLIVSFFQLFKAQIVYKDIIPDFTITMYSNGGAYNDIIPIDFNSDGTKEYDFRWEDWGPPGNEWFMHMTFGGPNNQMALKGTAVTAFGGKILVPLQANQTIDASLTWGNSYPEPFVGESTTDANFRGLGDRYIGVRFKIGTNTYYGWVLVNFSNTRVLTVKSYAYNSTPNQSILAGQKTLLGTNEVQESKNESLIFPNPAISEVTLPEKSSFVTFYDVSGKKIMDAHVGDHKKVNISTLEDGTYILSIKTKDKKTVSAKLIKNSNP</sequence>